<proteinExistence type="predicted"/>
<dbReference type="Proteomes" id="UP000683246">
    <property type="component" value="Chromosome"/>
</dbReference>
<name>A0A8J8MGM4_9FIRM</name>
<reference evidence="2" key="1">
    <citation type="submission" date="2020-07" db="EMBL/GenBank/DDBJ databases">
        <title>Vallitalea pronyensis genome.</title>
        <authorList>
            <person name="Postec A."/>
        </authorList>
    </citation>
    <scope>NUCLEOTIDE SEQUENCE</scope>
    <source>
        <strain evidence="2">FatNI3</strain>
    </source>
</reference>
<evidence type="ECO:0000256" key="1">
    <source>
        <dbReference type="SAM" id="SignalP"/>
    </source>
</evidence>
<dbReference type="SUPFAM" id="SSF89260">
    <property type="entry name" value="Collagen-binding domain"/>
    <property type="match status" value="1"/>
</dbReference>
<keyword evidence="3" id="KW-1185">Reference proteome</keyword>
<dbReference type="Gene3D" id="2.60.120.380">
    <property type="match status" value="2"/>
</dbReference>
<evidence type="ECO:0000313" key="3">
    <source>
        <dbReference type="Proteomes" id="UP000683246"/>
    </source>
</evidence>
<sequence length="266" mass="29702">MIKKLITGIICIALIFSNTTFIMASGDTYEPNNSIATAASVPLQFMPIKSAIYQQYDQDWFKTQYYSNGYASFALDSPAGQDYCLIIHYKDPQGDLERVAVVNNAGVGGTDTIKIPVTKNYEYYFFVYSPSYGFSTEQYELKQTNFSNSLDAAYENNNENHLAFDVDIYSNVNASISSPNDMDWYKFTANNSGPMKLQLISPSNKNYDMHVLDRATGTTLGSSFLGAGKTDYVNFNAVAGHEYTVLIYGANYDYMSNVPYTLFVGN</sequence>
<feature type="chain" id="PRO_5035155474" evidence="1">
    <location>
        <begin position="25"/>
        <end position="266"/>
    </location>
</feature>
<gene>
    <name evidence="2" type="ORF">HZI73_02870</name>
</gene>
<evidence type="ECO:0000313" key="2">
    <source>
        <dbReference type="EMBL" id="QUI21290.1"/>
    </source>
</evidence>
<accession>A0A8J8MGM4</accession>
<protein>
    <submittedName>
        <fullName evidence="2">Uncharacterized protein</fullName>
    </submittedName>
</protein>
<dbReference type="EMBL" id="CP058649">
    <property type="protein sequence ID" value="QUI21290.1"/>
    <property type="molecule type" value="Genomic_DNA"/>
</dbReference>
<dbReference type="AlphaFoldDB" id="A0A8J8MGM4"/>
<organism evidence="2 3">
    <name type="scientific">Vallitalea pronyensis</name>
    <dbReference type="NCBI Taxonomy" id="1348613"/>
    <lineage>
        <taxon>Bacteria</taxon>
        <taxon>Bacillati</taxon>
        <taxon>Bacillota</taxon>
        <taxon>Clostridia</taxon>
        <taxon>Lachnospirales</taxon>
        <taxon>Vallitaleaceae</taxon>
        <taxon>Vallitalea</taxon>
    </lineage>
</organism>
<dbReference type="RefSeq" id="WP_212696755.1">
    <property type="nucleotide sequence ID" value="NZ_CP058649.1"/>
</dbReference>
<feature type="signal peptide" evidence="1">
    <location>
        <begin position="1"/>
        <end position="24"/>
    </location>
</feature>
<keyword evidence="1" id="KW-0732">Signal</keyword>
<dbReference type="KEGG" id="vpy:HZI73_02870"/>